<dbReference type="InterPro" id="IPR039426">
    <property type="entry name" value="TonB-dep_rcpt-like"/>
</dbReference>
<evidence type="ECO:0000256" key="2">
    <source>
        <dbReference type="ARBA" id="ARBA00009810"/>
    </source>
</evidence>
<protein>
    <submittedName>
        <fullName evidence="19">Iron complex outermembrane receptor protein</fullName>
    </submittedName>
</protein>
<proteinExistence type="inferred from homology"/>
<keyword evidence="6 14" id="KW-0812">Transmembrane</keyword>
<keyword evidence="7" id="KW-0732">Signal</keyword>
<organism evidence="19 20">
    <name type="scientific">Acinetobacter calcoaceticus</name>
    <dbReference type="NCBI Taxonomy" id="471"/>
    <lineage>
        <taxon>Bacteria</taxon>
        <taxon>Pseudomonadati</taxon>
        <taxon>Pseudomonadota</taxon>
        <taxon>Gammaproteobacteria</taxon>
        <taxon>Moraxellales</taxon>
        <taxon>Moraxellaceae</taxon>
        <taxon>Acinetobacter</taxon>
        <taxon>Acinetobacter calcoaceticus/baumannii complex</taxon>
    </lineage>
</organism>
<evidence type="ECO:0000256" key="4">
    <source>
        <dbReference type="ARBA" id="ARBA00022452"/>
    </source>
</evidence>
<keyword evidence="5" id="KW-0410">Iron transport</keyword>
<keyword evidence="11 14" id="KW-0472">Membrane</keyword>
<comment type="subcellular location">
    <subcellularLocation>
        <location evidence="1 14">Cell outer membrane</location>
        <topology evidence="1 14">Multi-pass membrane protein</topology>
    </subcellularLocation>
</comment>
<evidence type="ECO:0000256" key="15">
    <source>
        <dbReference type="PROSITE-ProRule" id="PRU10144"/>
    </source>
</evidence>
<keyword evidence="4 14" id="KW-1134">Transmembrane beta strand</keyword>
<evidence type="ECO:0000256" key="10">
    <source>
        <dbReference type="ARBA" id="ARBA00023077"/>
    </source>
</evidence>
<feature type="short sequence motif" description="TonB C-terminal box" evidence="15">
    <location>
        <begin position="733"/>
        <end position="750"/>
    </location>
</feature>
<dbReference type="PROSITE" id="PS52016">
    <property type="entry name" value="TONB_DEPENDENT_REC_3"/>
    <property type="match status" value="1"/>
</dbReference>
<evidence type="ECO:0000313" key="19">
    <source>
        <dbReference type="EMBL" id="TCM66593.1"/>
    </source>
</evidence>
<dbReference type="GO" id="GO:0009279">
    <property type="term" value="C:cell outer membrane"/>
    <property type="evidence" value="ECO:0007669"/>
    <property type="project" value="UniProtKB-SubCell"/>
</dbReference>
<evidence type="ECO:0000256" key="12">
    <source>
        <dbReference type="ARBA" id="ARBA00023170"/>
    </source>
</evidence>
<dbReference type="GO" id="GO:0038023">
    <property type="term" value="F:signaling receptor activity"/>
    <property type="evidence" value="ECO:0007669"/>
    <property type="project" value="InterPro"/>
</dbReference>
<dbReference type="Pfam" id="PF07715">
    <property type="entry name" value="Plug"/>
    <property type="match status" value="1"/>
</dbReference>
<dbReference type="AlphaFoldDB" id="A0A4R1Y3F7"/>
<keyword evidence="10 16" id="KW-0798">TonB box</keyword>
<dbReference type="Gene3D" id="2.40.170.20">
    <property type="entry name" value="TonB-dependent receptor, beta-barrel domain"/>
    <property type="match status" value="1"/>
</dbReference>
<gene>
    <name evidence="19" type="ORF">EC844_11236</name>
</gene>
<evidence type="ECO:0000256" key="16">
    <source>
        <dbReference type="RuleBase" id="RU003357"/>
    </source>
</evidence>
<keyword evidence="20" id="KW-1185">Reference proteome</keyword>
<keyword evidence="8" id="KW-0408">Iron</keyword>
<dbReference type="InterPro" id="IPR037066">
    <property type="entry name" value="Plug_dom_sf"/>
</dbReference>
<dbReference type="GO" id="GO:0015344">
    <property type="term" value="F:siderophore uptake transmembrane transporter activity"/>
    <property type="evidence" value="ECO:0007669"/>
    <property type="project" value="TreeGrafter"/>
</dbReference>
<evidence type="ECO:0000259" key="17">
    <source>
        <dbReference type="Pfam" id="PF00593"/>
    </source>
</evidence>
<name>A0A4R1Y3F7_ACICA</name>
<evidence type="ECO:0000313" key="20">
    <source>
        <dbReference type="Proteomes" id="UP000294963"/>
    </source>
</evidence>
<evidence type="ECO:0000256" key="3">
    <source>
        <dbReference type="ARBA" id="ARBA00022448"/>
    </source>
</evidence>
<evidence type="ECO:0000256" key="1">
    <source>
        <dbReference type="ARBA" id="ARBA00004571"/>
    </source>
</evidence>
<comment type="similarity">
    <text evidence="2 14 16">Belongs to the TonB-dependent receptor family.</text>
</comment>
<evidence type="ECO:0000259" key="18">
    <source>
        <dbReference type="Pfam" id="PF07715"/>
    </source>
</evidence>
<evidence type="ECO:0000256" key="11">
    <source>
        <dbReference type="ARBA" id="ARBA00023136"/>
    </source>
</evidence>
<dbReference type="InterPro" id="IPR012910">
    <property type="entry name" value="Plug_dom"/>
</dbReference>
<dbReference type="PROSITE" id="PS01156">
    <property type="entry name" value="TONB_DEPENDENT_REC_2"/>
    <property type="match status" value="1"/>
</dbReference>
<dbReference type="InterPro" id="IPR000531">
    <property type="entry name" value="Beta-barrel_TonB"/>
</dbReference>
<evidence type="ECO:0000256" key="14">
    <source>
        <dbReference type="PROSITE-ProRule" id="PRU01360"/>
    </source>
</evidence>
<dbReference type="CDD" id="cd01347">
    <property type="entry name" value="ligand_gated_channel"/>
    <property type="match status" value="1"/>
</dbReference>
<evidence type="ECO:0000256" key="6">
    <source>
        <dbReference type="ARBA" id="ARBA00022692"/>
    </source>
</evidence>
<dbReference type="Gene3D" id="2.170.130.10">
    <property type="entry name" value="TonB-dependent receptor, plug domain"/>
    <property type="match status" value="1"/>
</dbReference>
<dbReference type="InterPro" id="IPR010105">
    <property type="entry name" value="TonB_sidphr_rcpt"/>
</dbReference>
<dbReference type="Proteomes" id="UP000294963">
    <property type="component" value="Unassembled WGS sequence"/>
</dbReference>
<dbReference type="Pfam" id="PF00593">
    <property type="entry name" value="TonB_dep_Rec_b-barrel"/>
    <property type="match status" value="1"/>
</dbReference>
<dbReference type="GO" id="GO:0015891">
    <property type="term" value="P:siderophore transport"/>
    <property type="evidence" value="ECO:0007669"/>
    <property type="project" value="InterPro"/>
</dbReference>
<dbReference type="SUPFAM" id="SSF56935">
    <property type="entry name" value="Porins"/>
    <property type="match status" value="1"/>
</dbReference>
<evidence type="ECO:0000256" key="13">
    <source>
        <dbReference type="ARBA" id="ARBA00023237"/>
    </source>
</evidence>
<evidence type="ECO:0000256" key="5">
    <source>
        <dbReference type="ARBA" id="ARBA00022496"/>
    </source>
</evidence>
<reference evidence="19 20" key="1">
    <citation type="submission" date="2019-03" db="EMBL/GenBank/DDBJ databases">
        <title>Genomic analyses of the natural microbiome of Caenorhabditis elegans.</title>
        <authorList>
            <person name="Samuel B."/>
        </authorList>
    </citation>
    <scope>NUCLEOTIDE SEQUENCE [LARGE SCALE GENOMIC DNA]</scope>
    <source>
        <strain evidence="19 20">JUb89</strain>
    </source>
</reference>
<feature type="domain" description="TonB-dependent receptor plug" evidence="18">
    <location>
        <begin position="91"/>
        <end position="189"/>
    </location>
</feature>
<sequence>MLMLFMGATFAIQFVTGCLMSFNAIKKTVLSQSILTLISISSTSIIVGISTAHAAEEPQQLATIVVEASQQDNNYSGRTLKMAGLSSSDVAALPAAVAIVGRDLIEDSQAKTLADVIKHEASVGENYAPIGYFPNVLSRGFVLDNASSYFVNSQLIRGEQNVALENKQQVEILKGVSAMQAGMTTSGGVINYVTKRPENVSNLSLGVDENGDNSVAVDVGGFVGEQDQFGYRINMANQNIRPYVEHADGDRQFASLALDWNISDQSLLQFDVEAQKQKQRTVAGYQLLDGKVPTGVKWDRLLGYRDDSRAVRNESLNSSLRYQYQFNQDWTGRLSAAHSKVVIEDNSSFAWGCSYSAVCKFDGNGGSFDKNGNYDIYDFRIPDDRYQSNQFKAGLEGNFATGQIQHQLQIELSHTEKKRDLAAGINQWIGTGNIYRDETQAAPATGEEPQTSAAMSFKGGQSAVMLMDQMQWNQQWSTVLGGKWIRLDENTYDATGAQSRKTDLNKFLPQLAIMFNPWERTHFYASYSKGLVDGATAPWYTENASQTLAPMNSRQFEIGMKQQIQDVLLTAALFDLKQDNQSTQQLADKKSYFIQEGQQQNYGLELGLSGKITDALKINTTMAFTQARLTDIGNEQFKGHQLQNIPKFRFSSFAAYDIAAIEGLSVLGGLRYNSSKFANKAGTAKVSGYSVVDLGAAYQFMLSGHDTALRFNVDNVFNKKYWRDVGGYIGDDYMFLGAPRTAKLALDIRF</sequence>
<dbReference type="EMBL" id="SLVJ01000012">
    <property type="protein sequence ID" value="TCM66593.1"/>
    <property type="molecule type" value="Genomic_DNA"/>
</dbReference>
<comment type="caution">
    <text evidence="19">The sequence shown here is derived from an EMBL/GenBank/DDBJ whole genome shotgun (WGS) entry which is preliminary data.</text>
</comment>
<keyword evidence="12 19" id="KW-0675">Receptor</keyword>
<accession>A0A4R1Y3F7</accession>
<evidence type="ECO:0000256" key="9">
    <source>
        <dbReference type="ARBA" id="ARBA00023065"/>
    </source>
</evidence>
<dbReference type="PANTHER" id="PTHR32552">
    <property type="entry name" value="FERRICHROME IRON RECEPTOR-RELATED"/>
    <property type="match status" value="1"/>
</dbReference>
<keyword evidence="3 14" id="KW-0813">Transport</keyword>
<keyword evidence="9" id="KW-0406">Ion transport</keyword>
<evidence type="ECO:0000256" key="7">
    <source>
        <dbReference type="ARBA" id="ARBA00022729"/>
    </source>
</evidence>
<feature type="domain" description="TonB-dependent receptor-like beta-barrel" evidence="17">
    <location>
        <begin position="260"/>
        <end position="716"/>
    </location>
</feature>
<evidence type="ECO:0000256" key="8">
    <source>
        <dbReference type="ARBA" id="ARBA00023004"/>
    </source>
</evidence>
<dbReference type="PANTHER" id="PTHR32552:SF83">
    <property type="entry name" value="BLR3904 PROTEIN"/>
    <property type="match status" value="1"/>
</dbReference>
<dbReference type="InterPro" id="IPR010917">
    <property type="entry name" value="TonB_rcpt_CS"/>
</dbReference>
<keyword evidence="13 14" id="KW-0998">Cell outer membrane</keyword>
<dbReference type="NCBIfam" id="TIGR01783">
    <property type="entry name" value="TonB-siderophor"/>
    <property type="match status" value="1"/>
</dbReference>
<dbReference type="InterPro" id="IPR036942">
    <property type="entry name" value="Beta-barrel_TonB_sf"/>
</dbReference>